<protein>
    <submittedName>
        <fullName evidence="4">Aryl sulfotransferase</fullName>
    </submittedName>
</protein>
<dbReference type="InterPro" id="IPR000863">
    <property type="entry name" value="Sulfotransferase_dom"/>
</dbReference>
<evidence type="ECO:0000313" key="4">
    <source>
        <dbReference type="EMBL" id="CUS43462.1"/>
    </source>
</evidence>
<reference evidence="4" key="1">
    <citation type="submission" date="2015-10" db="EMBL/GenBank/DDBJ databases">
        <authorList>
            <person name="Gilbert D.G."/>
        </authorList>
    </citation>
    <scope>NUCLEOTIDE SEQUENCE</scope>
</reference>
<dbReference type="Gene3D" id="3.40.50.300">
    <property type="entry name" value="P-loop containing nucleotide triphosphate hydrolases"/>
    <property type="match status" value="1"/>
</dbReference>
<evidence type="ECO:0000256" key="1">
    <source>
        <dbReference type="ARBA" id="ARBA00005771"/>
    </source>
</evidence>
<dbReference type="Pfam" id="PF00685">
    <property type="entry name" value="Sulfotransfer_1"/>
    <property type="match status" value="1"/>
</dbReference>
<accession>A0A170PMZ1</accession>
<dbReference type="PANTHER" id="PTHR11783">
    <property type="entry name" value="SULFOTRANSFERASE SULT"/>
    <property type="match status" value="1"/>
</dbReference>
<evidence type="ECO:0000256" key="2">
    <source>
        <dbReference type="ARBA" id="ARBA00022679"/>
    </source>
</evidence>
<proteinExistence type="inferred from homology"/>
<name>A0A170PMZ1_9ZZZZ</name>
<dbReference type="GO" id="GO:0008146">
    <property type="term" value="F:sulfotransferase activity"/>
    <property type="evidence" value="ECO:0007669"/>
    <property type="project" value="InterPro"/>
</dbReference>
<dbReference type="InterPro" id="IPR027417">
    <property type="entry name" value="P-loop_NTPase"/>
</dbReference>
<sequence>MAQAEAPDTGGRIDWLASYPKSGNTWLRLLLANYFSESDDPHDINAPGVTRGVARSRWLFDNFLGISSSDLLPHEALGLQPHVYDIMASRNAAPVWLKVHDRQQRLDDGRWLFPPAASGVVVYIIRNPLDVAVSNAFHDGHGDMERAVAKLCDPAVTIGARGSTQIPQSLGDWSEHVSSWVDQPDIPVLVVRYEDMLADTASALARVIAFARPETVIDPLRVDQAVRHTGIEALQSVERDRGFREAPRRSTPFFRSGRAGDWLSHLSTTQAERIRSAHLPVMRRFGYAGGD</sequence>
<organism evidence="4">
    <name type="scientific">hydrothermal vent metagenome</name>
    <dbReference type="NCBI Taxonomy" id="652676"/>
    <lineage>
        <taxon>unclassified sequences</taxon>
        <taxon>metagenomes</taxon>
        <taxon>ecological metagenomes</taxon>
    </lineage>
</organism>
<feature type="domain" description="Sulfotransferase" evidence="3">
    <location>
        <begin position="15"/>
        <end position="285"/>
    </location>
</feature>
<dbReference type="SUPFAM" id="SSF52540">
    <property type="entry name" value="P-loop containing nucleoside triphosphate hydrolases"/>
    <property type="match status" value="1"/>
</dbReference>
<gene>
    <name evidence="4" type="ORF">MGWOODY_Smn92</name>
</gene>
<dbReference type="AlphaFoldDB" id="A0A170PMZ1"/>
<dbReference type="EMBL" id="CZQE01000054">
    <property type="protein sequence ID" value="CUS43462.1"/>
    <property type="molecule type" value="Genomic_DNA"/>
</dbReference>
<comment type="similarity">
    <text evidence="1">Belongs to the sulfotransferase 1 family.</text>
</comment>
<keyword evidence="2 4" id="KW-0808">Transferase</keyword>
<evidence type="ECO:0000259" key="3">
    <source>
        <dbReference type="Pfam" id="PF00685"/>
    </source>
</evidence>